<evidence type="ECO:0000259" key="1">
    <source>
        <dbReference type="Pfam" id="PF13472"/>
    </source>
</evidence>
<dbReference type="KEGG" id="mtp:Mthe_0191"/>
<dbReference type="Proteomes" id="UP000000674">
    <property type="component" value="Chromosome"/>
</dbReference>
<sequence length="201" mass="22462">MSQFTRRTVNALRSGCDVVIVAFGDSITAGYAVRHGFPYFWKQALQEKYPDARIEMHNEGVSGDTTRDGLARLEHSVLYHRPDLVTINFGINDAAYGIGLDEFRANLSRMVEIILSECCSEIILLSSQPLLTPYYDKLVLDYYSAIGEVAAAMGVGFVDVYAAWMVRVRSGMPLESLVLPGLDHPNEDGYRIIAEELMKLF</sequence>
<evidence type="ECO:0000313" key="2">
    <source>
        <dbReference type="EMBL" id="ABK13990.1"/>
    </source>
</evidence>
<dbReference type="OrthoDB" id="67385at2157"/>
<dbReference type="EMBL" id="CP000477">
    <property type="protein sequence ID" value="ABK13990.1"/>
    <property type="molecule type" value="Genomic_DNA"/>
</dbReference>
<dbReference type="SUPFAM" id="SSF52266">
    <property type="entry name" value="SGNH hydrolase"/>
    <property type="match status" value="1"/>
</dbReference>
<dbReference type="PANTHER" id="PTHR30383">
    <property type="entry name" value="THIOESTERASE 1/PROTEASE 1/LYSOPHOSPHOLIPASE L1"/>
    <property type="match status" value="1"/>
</dbReference>
<proteinExistence type="predicted"/>
<reference evidence="2 3" key="1">
    <citation type="submission" date="2006-10" db="EMBL/GenBank/DDBJ databases">
        <title>Complete sequence of Methanosaeta thermophila PT.</title>
        <authorList>
            <consortium name="US DOE Joint Genome Institute"/>
            <person name="Copeland A."/>
            <person name="Lucas S."/>
            <person name="Lapidus A."/>
            <person name="Barry K."/>
            <person name="Detter J.C."/>
            <person name="Glavina del Rio T."/>
            <person name="Hammon N."/>
            <person name="Israni S."/>
            <person name="Pitluck S."/>
            <person name="Chain P."/>
            <person name="Malfatti S."/>
            <person name="Shin M."/>
            <person name="Vergez L."/>
            <person name="Schmutz J."/>
            <person name="Larimer F."/>
            <person name="Land M."/>
            <person name="Hauser L."/>
            <person name="Kyrpides N."/>
            <person name="Kim E."/>
            <person name="Smith K.S."/>
            <person name="Ingram-Smith C."/>
            <person name="Richardson P."/>
        </authorList>
    </citation>
    <scope>NUCLEOTIDE SEQUENCE [LARGE SCALE GENOMIC DNA]</scope>
    <source>
        <strain evidence="3">DSM 6194 / JCM 14653 / NBRC 101360 / PT</strain>
    </source>
</reference>
<feature type="domain" description="SGNH hydrolase-type esterase" evidence="1">
    <location>
        <begin position="22"/>
        <end position="192"/>
    </location>
</feature>
<evidence type="ECO:0000313" key="3">
    <source>
        <dbReference type="Proteomes" id="UP000000674"/>
    </source>
</evidence>
<dbReference type="InterPro" id="IPR051532">
    <property type="entry name" value="Ester_Hydrolysis_Enzymes"/>
</dbReference>
<dbReference type="InterPro" id="IPR036514">
    <property type="entry name" value="SGNH_hydro_sf"/>
</dbReference>
<accession>A0B5L6</accession>
<dbReference type="InterPro" id="IPR013830">
    <property type="entry name" value="SGNH_hydro"/>
</dbReference>
<dbReference type="PANTHER" id="PTHR30383:SF5">
    <property type="entry name" value="SGNH HYDROLASE-TYPE ESTERASE DOMAIN-CONTAINING PROTEIN"/>
    <property type="match status" value="1"/>
</dbReference>
<dbReference type="Pfam" id="PF13472">
    <property type="entry name" value="Lipase_GDSL_2"/>
    <property type="match status" value="1"/>
</dbReference>
<gene>
    <name evidence="2" type="ordered locus">Mthe_0191</name>
</gene>
<dbReference type="HOGENOM" id="CLU_051989_5_2_2"/>
<name>A0B5L6_METTP</name>
<protein>
    <submittedName>
        <fullName evidence="2">Lipolytic enzyme, G-D-S-L family</fullName>
    </submittedName>
</protein>
<keyword evidence="3" id="KW-1185">Reference proteome</keyword>
<dbReference type="STRING" id="349307.Mthe_0191"/>
<dbReference type="Gene3D" id="3.40.50.1110">
    <property type="entry name" value="SGNH hydrolase"/>
    <property type="match status" value="1"/>
</dbReference>
<dbReference type="GeneID" id="4462758"/>
<dbReference type="AlphaFoldDB" id="A0B5L6"/>
<dbReference type="RefSeq" id="WP_011695389.1">
    <property type="nucleotide sequence ID" value="NC_008553.1"/>
</dbReference>
<organism evidence="2 3">
    <name type="scientific">Methanothrix thermoacetophila (strain DSM 6194 / JCM 14653 / NBRC 101360 / PT)</name>
    <name type="common">Methanosaeta thermophila</name>
    <dbReference type="NCBI Taxonomy" id="349307"/>
    <lineage>
        <taxon>Archaea</taxon>
        <taxon>Methanobacteriati</taxon>
        <taxon>Methanobacteriota</taxon>
        <taxon>Stenosarchaea group</taxon>
        <taxon>Methanomicrobia</taxon>
        <taxon>Methanotrichales</taxon>
        <taxon>Methanotrichaceae</taxon>
        <taxon>Methanothrix</taxon>
    </lineage>
</organism>